<feature type="transmembrane region" description="Helical" evidence="1">
    <location>
        <begin position="32"/>
        <end position="54"/>
    </location>
</feature>
<evidence type="ECO:0000256" key="1">
    <source>
        <dbReference type="SAM" id="Phobius"/>
    </source>
</evidence>
<dbReference type="AlphaFoldDB" id="A0A6C0HXW0"/>
<keyword evidence="1" id="KW-0472">Membrane</keyword>
<sequence>MEQKMKLQLTMARNGKEVCIPICKTSTNMGRFMCGLLFAAGLFVGTLYYCPLSINYKTFWDYNYFVIVYSLTFVVMILCVAIVNEFNKIVDKMLKRKQKMLWQKNCNDADASDLNELRIAGAAARNDIYDDTAAAVHSICGGGGGGGVIADDDAAQPKKRRFASLKEE</sequence>
<feature type="transmembrane region" description="Helical" evidence="1">
    <location>
        <begin position="66"/>
        <end position="87"/>
    </location>
</feature>
<dbReference type="EMBL" id="MN740029">
    <property type="protein sequence ID" value="QHT84986.1"/>
    <property type="molecule type" value="Genomic_DNA"/>
</dbReference>
<name>A0A6C0HXW0_9ZZZZ</name>
<keyword evidence="1" id="KW-0812">Transmembrane</keyword>
<organism evidence="2">
    <name type="scientific">viral metagenome</name>
    <dbReference type="NCBI Taxonomy" id="1070528"/>
    <lineage>
        <taxon>unclassified sequences</taxon>
        <taxon>metagenomes</taxon>
        <taxon>organismal metagenomes</taxon>
    </lineage>
</organism>
<reference evidence="2" key="1">
    <citation type="journal article" date="2020" name="Nature">
        <title>Giant virus diversity and host interactions through global metagenomics.</title>
        <authorList>
            <person name="Schulz F."/>
            <person name="Roux S."/>
            <person name="Paez-Espino D."/>
            <person name="Jungbluth S."/>
            <person name="Walsh D.A."/>
            <person name="Denef V.J."/>
            <person name="McMahon K.D."/>
            <person name="Konstantinidis K.T."/>
            <person name="Eloe-Fadrosh E.A."/>
            <person name="Kyrpides N.C."/>
            <person name="Woyke T."/>
        </authorList>
    </citation>
    <scope>NUCLEOTIDE SEQUENCE</scope>
    <source>
        <strain evidence="2">GVMAG-M-3300023184-178</strain>
    </source>
</reference>
<keyword evidence="1" id="KW-1133">Transmembrane helix</keyword>
<proteinExistence type="predicted"/>
<evidence type="ECO:0000313" key="2">
    <source>
        <dbReference type="EMBL" id="QHT84986.1"/>
    </source>
</evidence>
<protein>
    <submittedName>
        <fullName evidence="2">Uncharacterized protein</fullName>
    </submittedName>
</protein>
<accession>A0A6C0HXW0</accession>